<gene>
    <name evidence="6" type="ORF">BSZ36_01385</name>
</gene>
<dbReference type="GO" id="GO:0033627">
    <property type="term" value="P:cell adhesion mediated by integrin"/>
    <property type="evidence" value="ECO:0007669"/>
    <property type="project" value="TreeGrafter"/>
</dbReference>
<dbReference type="GO" id="GO:0098609">
    <property type="term" value="P:cell-cell adhesion"/>
    <property type="evidence" value="ECO:0007669"/>
    <property type="project" value="TreeGrafter"/>
</dbReference>
<evidence type="ECO:0000256" key="1">
    <source>
        <dbReference type="ARBA" id="ARBA00022729"/>
    </source>
</evidence>
<evidence type="ECO:0000256" key="4">
    <source>
        <dbReference type="SAM" id="SignalP"/>
    </source>
</evidence>
<evidence type="ECO:0000313" key="7">
    <source>
        <dbReference type="Proteomes" id="UP000216446"/>
    </source>
</evidence>
<dbReference type="RefSeq" id="WP_094545374.1">
    <property type="nucleotide sequence ID" value="NZ_MQWB01000001.1"/>
</dbReference>
<dbReference type="InParanoid" id="A0A259TVG5"/>
<dbReference type="NCBIfam" id="TIGR04183">
    <property type="entry name" value="Por_Secre_tail"/>
    <property type="match status" value="1"/>
</dbReference>
<feature type="signal peptide" evidence="4">
    <location>
        <begin position="1"/>
        <end position="22"/>
    </location>
</feature>
<dbReference type="Pfam" id="PF13517">
    <property type="entry name" value="FG-GAP_3"/>
    <property type="match status" value="1"/>
</dbReference>
<keyword evidence="1 4" id="KW-0732">Signal</keyword>
<dbReference type="SUPFAM" id="SSF69318">
    <property type="entry name" value="Integrin alpha N-terminal domain"/>
    <property type="match status" value="3"/>
</dbReference>
<evidence type="ECO:0000256" key="2">
    <source>
        <dbReference type="ARBA" id="ARBA00022737"/>
    </source>
</evidence>
<accession>A0A259TVG5</accession>
<dbReference type="InterPro" id="IPR013519">
    <property type="entry name" value="Int_alpha_beta-p"/>
</dbReference>
<proteinExistence type="predicted"/>
<dbReference type="GO" id="GO:0009897">
    <property type="term" value="C:external side of plasma membrane"/>
    <property type="evidence" value="ECO:0007669"/>
    <property type="project" value="TreeGrafter"/>
</dbReference>
<dbReference type="GO" id="GO:0007160">
    <property type="term" value="P:cell-matrix adhesion"/>
    <property type="evidence" value="ECO:0007669"/>
    <property type="project" value="TreeGrafter"/>
</dbReference>
<dbReference type="PRINTS" id="PR01185">
    <property type="entry name" value="INTEGRINA"/>
</dbReference>
<dbReference type="Pfam" id="PF01839">
    <property type="entry name" value="FG-GAP"/>
    <property type="match status" value="4"/>
</dbReference>
<dbReference type="InterPro" id="IPR013517">
    <property type="entry name" value="FG-GAP"/>
</dbReference>
<keyword evidence="7" id="KW-1185">Reference proteome</keyword>
<dbReference type="PANTHER" id="PTHR23220:SF122">
    <property type="entry name" value="INTEGRIN ALPHA-PS1"/>
    <property type="match status" value="1"/>
</dbReference>
<feature type="domain" description="Secretion system C-terminal sorting" evidence="5">
    <location>
        <begin position="823"/>
        <end position="895"/>
    </location>
</feature>
<name>A0A259TVG5_9BACT</name>
<dbReference type="InterPro" id="IPR026444">
    <property type="entry name" value="Secre_tail"/>
</dbReference>
<comment type="caution">
    <text evidence="6">The sequence shown here is derived from an EMBL/GenBank/DDBJ whole genome shotgun (WGS) entry which is preliminary data.</text>
</comment>
<dbReference type="InterPro" id="IPR000413">
    <property type="entry name" value="Integrin_alpha"/>
</dbReference>
<dbReference type="Pfam" id="PF18962">
    <property type="entry name" value="Por_Secre_tail"/>
    <property type="match status" value="1"/>
</dbReference>
<evidence type="ECO:0000259" key="5">
    <source>
        <dbReference type="Pfam" id="PF18962"/>
    </source>
</evidence>
<dbReference type="GO" id="GO:0008305">
    <property type="term" value="C:integrin complex"/>
    <property type="evidence" value="ECO:0007669"/>
    <property type="project" value="InterPro"/>
</dbReference>
<keyword evidence="3" id="KW-0325">Glycoprotein</keyword>
<dbReference type="GO" id="GO:0005178">
    <property type="term" value="F:integrin binding"/>
    <property type="evidence" value="ECO:0007669"/>
    <property type="project" value="TreeGrafter"/>
</dbReference>
<dbReference type="GO" id="GO:0007229">
    <property type="term" value="P:integrin-mediated signaling pathway"/>
    <property type="evidence" value="ECO:0007669"/>
    <property type="project" value="TreeGrafter"/>
</dbReference>
<dbReference type="EMBL" id="MQWB01000001">
    <property type="protein sequence ID" value="OZC01755.1"/>
    <property type="molecule type" value="Genomic_DNA"/>
</dbReference>
<reference evidence="6 7" key="1">
    <citation type="submission" date="2016-11" db="EMBL/GenBank/DDBJ databases">
        <title>Study of marine rhodopsin-containing bacteria.</title>
        <authorList>
            <person name="Yoshizawa S."/>
            <person name="Kumagai Y."/>
            <person name="Kogure K."/>
        </authorList>
    </citation>
    <scope>NUCLEOTIDE SEQUENCE [LARGE SCALE GENOMIC DNA]</scope>
    <source>
        <strain evidence="6 7">SG-29</strain>
    </source>
</reference>
<evidence type="ECO:0000256" key="3">
    <source>
        <dbReference type="ARBA" id="ARBA00023180"/>
    </source>
</evidence>
<dbReference type="PANTHER" id="PTHR23220">
    <property type="entry name" value="INTEGRIN ALPHA"/>
    <property type="match status" value="1"/>
</dbReference>
<dbReference type="PROSITE" id="PS51470">
    <property type="entry name" value="FG_GAP"/>
    <property type="match status" value="6"/>
</dbReference>
<organism evidence="6 7">
    <name type="scientific">Rubricoccus marinus</name>
    <dbReference type="NCBI Taxonomy" id="716817"/>
    <lineage>
        <taxon>Bacteria</taxon>
        <taxon>Pseudomonadati</taxon>
        <taxon>Rhodothermota</taxon>
        <taxon>Rhodothermia</taxon>
        <taxon>Rhodothermales</taxon>
        <taxon>Rubricoccaceae</taxon>
        <taxon>Rubricoccus</taxon>
    </lineage>
</organism>
<feature type="chain" id="PRO_5012062369" description="Secretion system C-terminal sorting domain-containing protein" evidence="4">
    <location>
        <begin position="23"/>
        <end position="900"/>
    </location>
</feature>
<dbReference type="SMART" id="SM00191">
    <property type="entry name" value="Int_alpha"/>
    <property type="match status" value="12"/>
</dbReference>
<dbReference type="OrthoDB" id="883622at2"/>
<evidence type="ECO:0000313" key="6">
    <source>
        <dbReference type="EMBL" id="OZC01755.1"/>
    </source>
</evidence>
<sequence length="900" mass="90023">MQTSSRLLIVAALVATFVPAPALGQAPYYAEIQHVPAPDPVRNGLFGRSVVGLGDVDGDAHPDVAVAEPGSGEVHVISGRDGALIYTAALGAGADSGLHVAASDDVTGDGVRDLAVAVGRARVVLLSGANGEAVWTAEGPGASPTRFGAALAGIGDVSEDGVPDVAVGAPGADVDGVQDAGAAYVLSGADGSVLSSLTSPSPMRFGGFGSALAGTRDGVAVGAPAEVADSTSRGHVYVFASGSLVRTIPAPSGADYFGSTLTGVGDLNGDVVDDLVVGTPSANVGGAYEAGRAYAVSGATGEALYSLTSTDPDYGAQFGATAAPVRDLDGDGVGELAVGAPGAGRVTLFSGRTGTALKLLSGPYAGSLGTATDHFGSSIVEVTPAGGRTVRLAVGAPDFEFDRRGRVDIVALHPGDALDGGAVVFTPTPGRPRGHFGTAVAVLDDVDGDGRPDYLVGARGEARAYVMTGDGTTLYTVSPPDPSESVWFGGEADVTCDVDGDGVRDFVIGNELTLRGPGAASVFSGANGALLYSLSSPDPVEGGGFGHAVASTPDADGDGFCDIAVGAPREDGPNYAGRAYLFSGRDGSLVHAFNAPDGRASREFGKAVAGVGDIDGDGLGELAVGAPSYDGGRVHVFAGSDGSPTLTLNYPGAHNPGHSFGRSLTGPGDIDGDGVPDVVVGASTTQLAPYLYALSGADGSPIYALDAPAAGLWYGLRLSPAGDLDGDGVGDFAVAASGSREPARVYLMDGEDGSILGTIWHPLGRTEGVGVFDIGSGVAVVGASYENEGNVPSAGRAYVVPIASLVTSTEFDGPGEAAMAHAYPNPTPGPITFSLHLRYPGPVTVRFFDMLGRTVRKPLELEMEAGTQDVRVDLGDLAHGVYAASIETSGGRYVQLITVH</sequence>
<keyword evidence="2" id="KW-0677">Repeat</keyword>
<protein>
    <recommendedName>
        <fullName evidence="5">Secretion system C-terminal sorting domain-containing protein</fullName>
    </recommendedName>
</protein>
<dbReference type="AlphaFoldDB" id="A0A259TVG5"/>
<dbReference type="Proteomes" id="UP000216446">
    <property type="component" value="Unassembled WGS sequence"/>
</dbReference>
<dbReference type="InterPro" id="IPR028994">
    <property type="entry name" value="Integrin_alpha_N"/>
</dbReference>
<dbReference type="Gene3D" id="2.130.10.130">
    <property type="entry name" value="Integrin alpha, N-terminal"/>
    <property type="match status" value="5"/>
</dbReference>